<comment type="caution">
    <text evidence="2">The sequence shown here is derived from an EMBL/GenBank/DDBJ whole genome shotgun (WGS) entry which is preliminary data.</text>
</comment>
<keyword evidence="1" id="KW-0812">Transmembrane</keyword>
<accession>X1BV00</accession>
<gene>
    <name evidence="2" type="ORF">S01H4_37268</name>
</gene>
<keyword evidence="1" id="KW-0472">Membrane</keyword>
<protein>
    <submittedName>
        <fullName evidence="2">Uncharacterized protein</fullName>
    </submittedName>
</protein>
<keyword evidence="1" id="KW-1133">Transmembrane helix</keyword>
<evidence type="ECO:0000256" key="1">
    <source>
        <dbReference type="SAM" id="Phobius"/>
    </source>
</evidence>
<name>X1BV00_9ZZZZ</name>
<evidence type="ECO:0000313" key="2">
    <source>
        <dbReference type="EMBL" id="GAG98895.1"/>
    </source>
</evidence>
<proteinExistence type="predicted"/>
<organism evidence="2">
    <name type="scientific">marine sediment metagenome</name>
    <dbReference type="NCBI Taxonomy" id="412755"/>
    <lineage>
        <taxon>unclassified sequences</taxon>
        <taxon>metagenomes</taxon>
        <taxon>ecological metagenomes</taxon>
    </lineage>
</organism>
<feature type="transmembrane region" description="Helical" evidence="1">
    <location>
        <begin position="70"/>
        <end position="89"/>
    </location>
</feature>
<reference evidence="2" key="1">
    <citation type="journal article" date="2014" name="Front. Microbiol.">
        <title>High frequency of phylogenetically diverse reductive dehalogenase-homologous genes in deep subseafloor sedimentary metagenomes.</title>
        <authorList>
            <person name="Kawai M."/>
            <person name="Futagami T."/>
            <person name="Toyoda A."/>
            <person name="Takaki Y."/>
            <person name="Nishi S."/>
            <person name="Hori S."/>
            <person name="Arai W."/>
            <person name="Tsubouchi T."/>
            <person name="Morono Y."/>
            <person name="Uchiyama I."/>
            <person name="Ito T."/>
            <person name="Fujiyama A."/>
            <person name="Inagaki F."/>
            <person name="Takami H."/>
        </authorList>
    </citation>
    <scope>NUCLEOTIDE SEQUENCE</scope>
    <source>
        <strain evidence="2">Expedition CK06-06</strain>
    </source>
</reference>
<sequence>MSVVKRNISCQDQGITAQNIFNMCVLCDDRTHTYFHLNPDEIHKGKKDVKAKEEIPEIRVVKTKSNFCNYLFYLYLLYCRFITKVFKFIKKLFKSEN</sequence>
<dbReference type="AlphaFoldDB" id="X1BV00"/>
<dbReference type="EMBL" id="BART01020003">
    <property type="protein sequence ID" value="GAG98895.1"/>
    <property type="molecule type" value="Genomic_DNA"/>
</dbReference>